<gene>
    <name evidence="6" type="ORF">FM104_03810</name>
</gene>
<keyword evidence="6" id="KW-0378">Hydrolase</keyword>
<protein>
    <submittedName>
        <fullName evidence="6">Type I restriction-modification system, specificity subunit S</fullName>
        <ecNumber evidence="6">3.1.21.3</ecNumber>
    </submittedName>
</protein>
<organism evidence="6 7">
    <name type="scientific">Microbacterium esteraromaticum</name>
    <dbReference type="NCBI Taxonomy" id="57043"/>
    <lineage>
        <taxon>Bacteria</taxon>
        <taxon>Bacillati</taxon>
        <taxon>Actinomycetota</taxon>
        <taxon>Actinomycetes</taxon>
        <taxon>Micrococcales</taxon>
        <taxon>Microbacteriaceae</taxon>
        <taxon>Microbacterium</taxon>
    </lineage>
</organism>
<accession>A0A1R4ISV2</accession>
<dbReference type="Gene3D" id="3.90.220.20">
    <property type="entry name" value="DNA methylase specificity domains"/>
    <property type="match status" value="2"/>
</dbReference>
<comment type="similarity">
    <text evidence="1">Belongs to the type-I restriction system S methylase family.</text>
</comment>
<dbReference type="GO" id="GO:0003677">
    <property type="term" value="F:DNA binding"/>
    <property type="evidence" value="ECO:0007669"/>
    <property type="project" value="UniProtKB-KW"/>
</dbReference>
<name>A0A1R4ISV2_9MICO</name>
<dbReference type="Proteomes" id="UP000196320">
    <property type="component" value="Unassembled WGS sequence"/>
</dbReference>
<dbReference type="CDD" id="cd17265">
    <property type="entry name" value="RMtype1_S_Eco4255III-TRD2-CR2_like"/>
    <property type="match status" value="1"/>
</dbReference>
<dbReference type="InterPro" id="IPR051212">
    <property type="entry name" value="Type-I_RE_S_subunit"/>
</dbReference>
<dbReference type="Pfam" id="PF01420">
    <property type="entry name" value="Methylase_S"/>
    <property type="match status" value="1"/>
</dbReference>
<dbReference type="EMBL" id="FUKO01000012">
    <property type="protein sequence ID" value="SJN22961.1"/>
    <property type="molecule type" value="Genomic_DNA"/>
</dbReference>
<dbReference type="OrthoDB" id="3197085at2"/>
<dbReference type="PANTHER" id="PTHR43140:SF1">
    <property type="entry name" value="TYPE I RESTRICTION ENZYME ECOKI SPECIFICITY SUBUNIT"/>
    <property type="match status" value="1"/>
</dbReference>
<reference evidence="6 7" key="1">
    <citation type="submission" date="2017-02" db="EMBL/GenBank/DDBJ databases">
        <authorList>
            <person name="Peterson S.W."/>
        </authorList>
    </citation>
    <scope>NUCLEOTIDE SEQUENCE [LARGE SCALE GENOMIC DNA]</scope>
    <source>
        <strain evidence="6 7">B Mb 05.01</strain>
    </source>
</reference>
<dbReference type="AlphaFoldDB" id="A0A1R4ISV2"/>
<sequence length="380" mass="41986">MTSYVPFWSLATLITESAEPGSFQVSLEDMISGSGRLVSGELSQYSSKGTPFQPGDVLFGKLRPYLAKYWRADRPGTAGGDIHVYRPADDVDSRFLNYIVGSRDFVKYADAASKGVKMPRAEWMGLRELTVSHPDLPTQQRIADYLDRETGEIDAMLAAMDELTTSLEARRTAVIDRAFLPYIGVSSARLGLVAEAITGLTYAPADVVDDGGTIVHRSGSVQNSMIDRSDLLQVSTKIPDRLRLRKNDLLVCSRNGSAHLVGKSALIGEEEVDETWGAFMTVLRSPNNEYLRWYLQSTLFAHERSQYSTSTINQLTIGMINRLEIPFPDATEQTRIADHLDEVTGQIDAMLDKVATLKSLLTERRAALITDVVTGRKDVA</sequence>
<comment type="subunit">
    <text evidence="4">The methyltransferase is composed of M and S polypeptides.</text>
</comment>
<feature type="domain" description="Type I restriction modification DNA specificity" evidence="5">
    <location>
        <begin position="189"/>
        <end position="349"/>
    </location>
</feature>
<evidence type="ECO:0000256" key="1">
    <source>
        <dbReference type="ARBA" id="ARBA00010923"/>
    </source>
</evidence>
<evidence type="ECO:0000313" key="7">
    <source>
        <dbReference type="Proteomes" id="UP000196320"/>
    </source>
</evidence>
<dbReference type="InterPro" id="IPR000055">
    <property type="entry name" value="Restrct_endonuc_typeI_TRD"/>
</dbReference>
<dbReference type="EC" id="3.1.21.3" evidence="6"/>
<dbReference type="GO" id="GO:0009307">
    <property type="term" value="P:DNA restriction-modification system"/>
    <property type="evidence" value="ECO:0007669"/>
    <property type="project" value="UniProtKB-KW"/>
</dbReference>
<dbReference type="PANTHER" id="PTHR43140">
    <property type="entry name" value="TYPE-1 RESTRICTION ENZYME ECOKI SPECIFICITY PROTEIN"/>
    <property type="match status" value="1"/>
</dbReference>
<keyword evidence="3" id="KW-0238">DNA-binding</keyword>
<keyword evidence="7" id="KW-1185">Reference proteome</keyword>
<evidence type="ECO:0000313" key="6">
    <source>
        <dbReference type="EMBL" id="SJN22961.1"/>
    </source>
</evidence>
<dbReference type="SUPFAM" id="SSF116734">
    <property type="entry name" value="DNA methylase specificity domain"/>
    <property type="match status" value="2"/>
</dbReference>
<evidence type="ECO:0000256" key="2">
    <source>
        <dbReference type="ARBA" id="ARBA00022747"/>
    </source>
</evidence>
<dbReference type="GO" id="GO:0009035">
    <property type="term" value="F:type I site-specific deoxyribonuclease activity"/>
    <property type="evidence" value="ECO:0007669"/>
    <property type="project" value="UniProtKB-EC"/>
</dbReference>
<evidence type="ECO:0000259" key="5">
    <source>
        <dbReference type="Pfam" id="PF01420"/>
    </source>
</evidence>
<evidence type="ECO:0000256" key="4">
    <source>
        <dbReference type="ARBA" id="ARBA00038652"/>
    </source>
</evidence>
<keyword evidence="2" id="KW-0680">Restriction system</keyword>
<evidence type="ECO:0000256" key="3">
    <source>
        <dbReference type="ARBA" id="ARBA00023125"/>
    </source>
</evidence>
<dbReference type="InterPro" id="IPR044946">
    <property type="entry name" value="Restrct_endonuc_typeI_TRD_sf"/>
</dbReference>
<proteinExistence type="inferred from homology"/>